<name>A0A6J4N0K6_9BACT</name>
<proteinExistence type="predicted"/>
<evidence type="ECO:0000256" key="1">
    <source>
        <dbReference type="ARBA" id="ARBA00022723"/>
    </source>
</evidence>
<dbReference type="PANTHER" id="PTHR11474:SF76">
    <property type="entry name" value="SHKT DOMAIN-CONTAINING PROTEIN"/>
    <property type="match status" value="1"/>
</dbReference>
<evidence type="ECO:0000259" key="3">
    <source>
        <dbReference type="PROSITE" id="PS00497"/>
    </source>
</evidence>
<organism evidence="4">
    <name type="scientific">uncultured Gemmatimonadota bacterium</name>
    <dbReference type="NCBI Taxonomy" id="203437"/>
    <lineage>
        <taxon>Bacteria</taxon>
        <taxon>Pseudomonadati</taxon>
        <taxon>Gemmatimonadota</taxon>
        <taxon>environmental samples</taxon>
    </lineage>
</organism>
<keyword evidence="1" id="KW-0479">Metal-binding</keyword>
<protein>
    <recommendedName>
        <fullName evidence="3">Tyrosinase copper-binding domain-containing protein</fullName>
    </recommendedName>
</protein>
<feature type="domain" description="Tyrosinase copper-binding" evidence="3">
    <location>
        <begin position="113"/>
        <end position="130"/>
    </location>
</feature>
<dbReference type="SUPFAM" id="SSF48056">
    <property type="entry name" value="Di-copper centre-containing domain"/>
    <property type="match status" value="1"/>
</dbReference>
<dbReference type="PROSITE" id="PS00497">
    <property type="entry name" value="TYROSINASE_1"/>
    <property type="match status" value="1"/>
</dbReference>
<evidence type="ECO:0000313" key="4">
    <source>
        <dbReference type="EMBL" id="CAA9371767.1"/>
    </source>
</evidence>
<dbReference type="PRINTS" id="PR00092">
    <property type="entry name" value="TYROSINASE"/>
</dbReference>
<dbReference type="PROSITE" id="PS51318">
    <property type="entry name" value="TAT"/>
    <property type="match status" value="1"/>
</dbReference>
<dbReference type="InterPro" id="IPR006311">
    <property type="entry name" value="TAT_signal"/>
</dbReference>
<dbReference type="InterPro" id="IPR002227">
    <property type="entry name" value="Tyrosinase_Cu-bd"/>
</dbReference>
<evidence type="ECO:0000256" key="2">
    <source>
        <dbReference type="ARBA" id="ARBA00023008"/>
    </source>
</evidence>
<reference evidence="4" key="1">
    <citation type="submission" date="2020-02" db="EMBL/GenBank/DDBJ databases">
        <authorList>
            <person name="Meier V. D."/>
        </authorList>
    </citation>
    <scope>NUCLEOTIDE SEQUENCE</scope>
    <source>
        <strain evidence="4">AVDCRST_MAG89</strain>
    </source>
</reference>
<gene>
    <name evidence="4" type="ORF">AVDCRST_MAG89-4657</name>
</gene>
<keyword evidence="2" id="KW-0186">Copper</keyword>
<dbReference type="PANTHER" id="PTHR11474">
    <property type="entry name" value="TYROSINASE FAMILY MEMBER"/>
    <property type="match status" value="1"/>
</dbReference>
<dbReference type="EMBL" id="CADCTV010000976">
    <property type="protein sequence ID" value="CAA9371767.1"/>
    <property type="molecule type" value="Genomic_DNA"/>
</dbReference>
<dbReference type="Pfam" id="PF00264">
    <property type="entry name" value="Tyrosinase"/>
    <property type="match status" value="2"/>
</dbReference>
<dbReference type="AlphaFoldDB" id="A0A6J4N0K6"/>
<accession>A0A6J4N0K6</accession>
<sequence length="462" mass="50516">MDVNEYTRPLDRRGFLGRTLAAAVGAVAGSAGVAHAMPRRVPLMTGLGLASAVVTRRDIGAMAAGDDSLRMLRAAIGVMKERSARNPLDPTGWVAFHAVHSVFCAADYGAQVHYSWQFLPWHRAYMVSLEKQLQAAINEPTLALPYWDWTRNPRIPAAYFGGPQNPLFDASRLQRPEDEIPADFLDVGPALRARKPTAFHGFAKLDAADTDPLVEGTLENGVHNNVHNWIGGNMAGFPTASADAIFTAHHGQLDRMWASWREAGGRDPEDPRWREPVFHFHGPDGRPWRVPVGELVDTEALGYRFDTLDFRRTLQGTADWPRPGTARPVATGTLSLPRGSRDEIADALTAGGRRVILRFDRMQIPVHPLCVRVFLDEPAADAGTPVPAPTFAGTFTLLPIGAPSSGDLARRVTIQTEVSPRIAETVRAGRPVRVSMVPMQLRGRALPRETLQLQGVSLALDD</sequence>
<dbReference type="GO" id="GO:0046872">
    <property type="term" value="F:metal ion binding"/>
    <property type="evidence" value="ECO:0007669"/>
    <property type="project" value="UniProtKB-KW"/>
</dbReference>
<dbReference type="Gene3D" id="1.10.1280.10">
    <property type="entry name" value="Di-copper center containing domain from catechol oxidase"/>
    <property type="match status" value="1"/>
</dbReference>
<dbReference type="InterPro" id="IPR008922">
    <property type="entry name" value="Di-copper_centre_dom_sf"/>
</dbReference>
<dbReference type="GO" id="GO:0016491">
    <property type="term" value="F:oxidoreductase activity"/>
    <property type="evidence" value="ECO:0007669"/>
    <property type="project" value="InterPro"/>
</dbReference>
<dbReference type="InterPro" id="IPR050316">
    <property type="entry name" value="Tyrosinase/Hemocyanin"/>
</dbReference>